<protein>
    <submittedName>
        <fullName evidence="1">Uncharacterized protein</fullName>
    </submittedName>
</protein>
<dbReference type="KEGG" id="teu:TEU_04885"/>
<dbReference type="HOGENOM" id="CLU_2204246_0_0_2"/>
<dbReference type="Proteomes" id="UP000029980">
    <property type="component" value="Chromosome"/>
</dbReference>
<evidence type="ECO:0000313" key="1">
    <source>
        <dbReference type="EMBL" id="AIU69722.1"/>
    </source>
</evidence>
<reference evidence="1 2" key="1">
    <citation type="journal article" date="2015" name="Int. J. Syst. Evol. Microbiol.">
        <title>Thermococcus eurythermalis sp. nov., a conditional piezophilic hyperthermophilic archaeon with a wide temperature range isolated from an oil-immersed chimney in the Guaymas Basin.</title>
        <authorList>
            <person name="Zhao W."/>
            <person name="Zeng X."/>
            <person name="Xiao X."/>
        </authorList>
    </citation>
    <scope>NUCLEOTIDE SEQUENCE [LARGE SCALE GENOMIC DNA]</scope>
    <source>
        <strain evidence="1 2">A501</strain>
    </source>
</reference>
<sequence length="105" mass="12014">MEEALIERFNSYIERGERLMGESRYDEAFEAFLDALKALGVLIVYRETGMLVPAERLVGFLGKYPELEEAVKKYSSLTGNEETARSLREELEKLKGMMSLPSSER</sequence>
<dbReference type="RefSeq" id="WP_050002701.1">
    <property type="nucleotide sequence ID" value="NZ_CP008887.1"/>
</dbReference>
<evidence type="ECO:0000313" key="2">
    <source>
        <dbReference type="Proteomes" id="UP000029980"/>
    </source>
</evidence>
<organism evidence="1 2">
    <name type="scientific">Thermococcus eurythermalis</name>
    <dbReference type="NCBI Taxonomy" id="1505907"/>
    <lineage>
        <taxon>Archaea</taxon>
        <taxon>Methanobacteriati</taxon>
        <taxon>Methanobacteriota</taxon>
        <taxon>Thermococci</taxon>
        <taxon>Thermococcales</taxon>
        <taxon>Thermococcaceae</taxon>
        <taxon>Thermococcus</taxon>
    </lineage>
</organism>
<accession>A0A097QTC5</accession>
<dbReference type="OrthoDB" id="99614at2157"/>
<keyword evidence="2" id="KW-1185">Reference proteome</keyword>
<gene>
    <name evidence="1" type="ORF">TEU_04885</name>
</gene>
<dbReference type="EMBL" id="CP008887">
    <property type="protein sequence ID" value="AIU69722.1"/>
    <property type="molecule type" value="Genomic_DNA"/>
</dbReference>
<dbReference type="GeneID" id="25152770"/>
<dbReference type="AlphaFoldDB" id="A0A097QTC5"/>
<name>A0A097QTC5_9EURY</name>
<proteinExistence type="predicted"/>